<keyword evidence="2" id="KW-0597">Phosphoprotein</keyword>
<dbReference type="Gene3D" id="3.40.50.2300">
    <property type="match status" value="1"/>
</dbReference>
<organism evidence="6 7">
    <name type="scientific">Varunaivibrio sulfuroxidans</name>
    <dbReference type="NCBI Taxonomy" id="1773489"/>
    <lineage>
        <taxon>Bacteria</taxon>
        <taxon>Pseudomonadati</taxon>
        <taxon>Pseudomonadota</taxon>
        <taxon>Alphaproteobacteria</taxon>
        <taxon>Rhodospirillales</taxon>
        <taxon>Magnetovibrionaceae</taxon>
        <taxon>Varunaivibrio</taxon>
    </lineage>
</organism>
<dbReference type="GO" id="GO:0006355">
    <property type="term" value="P:regulation of DNA-templated transcription"/>
    <property type="evidence" value="ECO:0007669"/>
    <property type="project" value="InterPro"/>
</dbReference>
<comment type="caution">
    <text evidence="6">The sequence shown here is derived from an EMBL/GenBank/DDBJ whole genome shotgun (WGS) entry which is preliminary data.</text>
</comment>
<feature type="domain" description="OmpR/PhoB-type" evidence="5">
    <location>
        <begin position="124"/>
        <end position="222"/>
    </location>
</feature>
<keyword evidence="1 3" id="KW-0238">DNA-binding</keyword>
<evidence type="ECO:0000256" key="3">
    <source>
        <dbReference type="PROSITE-ProRule" id="PRU01091"/>
    </source>
</evidence>
<dbReference type="GO" id="GO:0000976">
    <property type="term" value="F:transcription cis-regulatory region binding"/>
    <property type="evidence" value="ECO:0007669"/>
    <property type="project" value="TreeGrafter"/>
</dbReference>
<dbReference type="InterPro" id="IPR039420">
    <property type="entry name" value="WalR-like"/>
</dbReference>
<dbReference type="SUPFAM" id="SSF46894">
    <property type="entry name" value="C-terminal effector domain of the bipartite response regulators"/>
    <property type="match status" value="1"/>
</dbReference>
<dbReference type="InterPro" id="IPR011006">
    <property type="entry name" value="CheY-like_superfamily"/>
</dbReference>
<protein>
    <submittedName>
        <fullName evidence="6">DNA-binding response OmpR family regulator</fullName>
    </submittedName>
</protein>
<dbReference type="GO" id="GO:0005829">
    <property type="term" value="C:cytosol"/>
    <property type="evidence" value="ECO:0007669"/>
    <property type="project" value="TreeGrafter"/>
</dbReference>
<dbReference type="InterPro" id="IPR036388">
    <property type="entry name" value="WH-like_DNA-bd_sf"/>
</dbReference>
<dbReference type="Proteomes" id="UP000295304">
    <property type="component" value="Unassembled WGS sequence"/>
</dbReference>
<dbReference type="CDD" id="cd00383">
    <property type="entry name" value="trans_reg_C"/>
    <property type="match status" value="1"/>
</dbReference>
<dbReference type="GO" id="GO:0032993">
    <property type="term" value="C:protein-DNA complex"/>
    <property type="evidence" value="ECO:0007669"/>
    <property type="project" value="TreeGrafter"/>
</dbReference>
<dbReference type="SMART" id="SM00448">
    <property type="entry name" value="REC"/>
    <property type="match status" value="1"/>
</dbReference>
<gene>
    <name evidence="6" type="ORF">EDD55_10634</name>
</gene>
<keyword evidence="7" id="KW-1185">Reference proteome</keyword>
<dbReference type="AlphaFoldDB" id="A0A4R3JBK5"/>
<dbReference type="Pfam" id="PF00072">
    <property type="entry name" value="Response_reg"/>
    <property type="match status" value="1"/>
</dbReference>
<dbReference type="EMBL" id="SLZW01000006">
    <property type="protein sequence ID" value="TCS62080.1"/>
    <property type="molecule type" value="Genomic_DNA"/>
</dbReference>
<dbReference type="SUPFAM" id="SSF52172">
    <property type="entry name" value="CheY-like"/>
    <property type="match status" value="1"/>
</dbReference>
<dbReference type="PROSITE" id="PS51755">
    <property type="entry name" value="OMPR_PHOB"/>
    <property type="match status" value="1"/>
</dbReference>
<evidence type="ECO:0000259" key="4">
    <source>
        <dbReference type="PROSITE" id="PS50110"/>
    </source>
</evidence>
<feature type="domain" description="Response regulatory" evidence="4">
    <location>
        <begin position="2"/>
        <end position="116"/>
    </location>
</feature>
<dbReference type="InterPro" id="IPR016032">
    <property type="entry name" value="Sig_transdc_resp-reg_C-effctor"/>
</dbReference>
<feature type="modified residue" description="4-aspartylphosphate" evidence="2">
    <location>
        <position position="51"/>
    </location>
</feature>
<accession>A0A4R3JBK5</accession>
<sequence>MRVLLVEDNLRLAASVQKGLEREGFTVDALGTMADAEAALNAATFDVVALDLGLPDGDGIDLLLQMRAKGDSTPVLILTARDGVGDRVRGLNSGGDDYLLKPFAMEEVVARMRALLRRPGGALGLTLHAGNLFFDTTAREVRVDTRTIGISRREMGVLEQLMRRAGRVVPKDVLEEKLYGFEDDVSSNSVEAHISRLRKRLNNAGASVSIHTLRGVGYLLSEGSEG</sequence>
<dbReference type="GO" id="GO:0000156">
    <property type="term" value="F:phosphorelay response regulator activity"/>
    <property type="evidence" value="ECO:0007669"/>
    <property type="project" value="TreeGrafter"/>
</dbReference>
<dbReference type="PANTHER" id="PTHR48111:SF36">
    <property type="entry name" value="TRANSCRIPTIONAL REGULATORY PROTEIN CUTR"/>
    <property type="match status" value="1"/>
</dbReference>
<dbReference type="Gene3D" id="1.10.10.10">
    <property type="entry name" value="Winged helix-like DNA-binding domain superfamily/Winged helix DNA-binding domain"/>
    <property type="match status" value="1"/>
</dbReference>
<evidence type="ECO:0000313" key="6">
    <source>
        <dbReference type="EMBL" id="TCS62080.1"/>
    </source>
</evidence>
<dbReference type="SMART" id="SM00862">
    <property type="entry name" value="Trans_reg_C"/>
    <property type="match status" value="1"/>
</dbReference>
<dbReference type="InterPro" id="IPR001789">
    <property type="entry name" value="Sig_transdc_resp-reg_receiver"/>
</dbReference>
<evidence type="ECO:0000313" key="7">
    <source>
        <dbReference type="Proteomes" id="UP000295304"/>
    </source>
</evidence>
<reference evidence="6 7" key="1">
    <citation type="submission" date="2019-03" db="EMBL/GenBank/DDBJ databases">
        <title>Genomic Encyclopedia of Type Strains, Phase IV (KMG-IV): sequencing the most valuable type-strain genomes for metagenomic binning, comparative biology and taxonomic classification.</title>
        <authorList>
            <person name="Goeker M."/>
        </authorList>
    </citation>
    <scope>NUCLEOTIDE SEQUENCE [LARGE SCALE GENOMIC DNA]</scope>
    <source>
        <strain evidence="6 7">DSM 101688</strain>
    </source>
</reference>
<name>A0A4R3JBK5_9PROT</name>
<dbReference type="Gene3D" id="6.10.250.690">
    <property type="match status" value="1"/>
</dbReference>
<evidence type="ECO:0000256" key="2">
    <source>
        <dbReference type="PROSITE-ProRule" id="PRU00169"/>
    </source>
</evidence>
<dbReference type="RefSeq" id="WP_132939165.1">
    <property type="nucleotide sequence ID" value="NZ_CP119676.1"/>
</dbReference>
<dbReference type="Pfam" id="PF00486">
    <property type="entry name" value="Trans_reg_C"/>
    <property type="match status" value="1"/>
</dbReference>
<proteinExistence type="predicted"/>
<dbReference type="OrthoDB" id="9802426at2"/>
<evidence type="ECO:0000259" key="5">
    <source>
        <dbReference type="PROSITE" id="PS51755"/>
    </source>
</evidence>
<feature type="DNA-binding region" description="OmpR/PhoB-type" evidence="3">
    <location>
        <begin position="124"/>
        <end position="222"/>
    </location>
</feature>
<dbReference type="CDD" id="cd17624">
    <property type="entry name" value="REC_OmpR_PmrA-like"/>
    <property type="match status" value="1"/>
</dbReference>
<dbReference type="PROSITE" id="PS50110">
    <property type="entry name" value="RESPONSE_REGULATORY"/>
    <property type="match status" value="1"/>
</dbReference>
<dbReference type="PANTHER" id="PTHR48111">
    <property type="entry name" value="REGULATOR OF RPOS"/>
    <property type="match status" value="1"/>
</dbReference>
<evidence type="ECO:0000256" key="1">
    <source>
        <dbReference type="ARBA" id="ARBA00023125"/>
    </source>
</evidence>
<dbReference type="InterPro" id="IPR001867">
    <property type="entry name" value="OmpR/PhoB-type_DNA-bd"/>
</dbReference>